<feature type="region of interest" description="Disordered" evidence="1">
    <location>
        <begin position="49"/>
        <end position="69"/>
    </location>
</feature>
<sequence>MFCSEKFNRRSYSGGFREHLPRCGAGCCPLVDSNVKTVFKWGIVTKEENDPRGSKIDSSPWGRTQRQAATEPFVNIPEDTIREALKVVLGTDTVPVYQLFGRMSYISLLWDNFDEESLTKFYARNALS</sequence>
<reference evidence="2 3" key="1">
    <citation type="journal article" date="2022" name="Nat. Plants">
        <title>Genomes of leafy and leafless Platanthera orchids illuminate the evolution of mycoheterotrophy.</title>
        <authorList>
            <person name="Li M.H."/>
            <person name="Liu K.W."/>
            <person name="Li Z."/>
            <person name="Lu H.C."/>
            <person name="Ye Q.L."/>
            <person name="Zhang D."/>
            <person name="Wang J.Y."/>
            <person name="Li Y.F."/>
            <person name="Zhong Z.M."/>
            <person name="Liu X."/>
            <person name="Yu X."/>
            <person name="Liu D.K."/>
            <person name="Tu X.D."/>
            <person name="Liu B."/>
            <person name="Hao Y."/>
            <person name="Liao X.Y."/>
            <person name="Jiang Y.T."/>
            <person name="Sun W.H."/>
            <person name="Chen J."/>
            <person name="Chen Y.Q."/>
            <person name="Ai Y."/>
            <person name="Zhai J.W."/>
            <person name="Wu S.S."/>
            <person name="Zhou Z."/>
            <person name="Hsiao Y.Y."/>
            <person name="Wu W.L."/>
            <person name="Chen Y.Y."/>
            <person name="Lin Y.F."/>
            <person name="Hsu J.L."/>
            <person name="Li C.Y."/>
            <person name="Wang Z.W."/>
            <person name="Zhao X."/>
            <person name="Zhong W.Y."/>
            <person name="Ma X.K."/>
            <person name="Ma L."/>
            <person name="Huang J."/>
            <person name="Chen G.Z."/>
            <person name="Huang M.Z."/>
            <person name="Huang L."/>
            <person name="Peng D.H."/>
            <person name="Luo Y.B."/>
            <person name="Zou S.Q."/>
            <person name="Chen S.P."/>
            <person name="Lan S."/>
            <person name="Tsai W.C."/>
            <person name="Van de Peer Y."/>
            <person name="Liu Z.J."/>
        </authorList>
    </citation>
    <scope>NUCLEOTIDE SEQUENCE [LARGE SCALE GENOMIC DNA]</scope>
    <source>
        <strain evidence="2">Lor288</strain>
    </source>
</reference>
<evidence type="ECO:0000313" key="2">
    <source>
        <dbReference type="EMBL" id="KAK8962365.1"/>
    </source>
</evidence>
<protein>
    <submittedName>
        <fullName evidence="2">Uncharacterized protein</fullName>
    </submittedName>
</protein>
<keyword evidence="3" id="KW-1185">Reference proteome</keyword>
<evidence type="ECO:0000313" key="3">
    <source>
        <dbReference type="Proteomes" id="UP001412067"/>
    </source>
</evidence>
<proteinExistence type="predicted"/>
<gene>
    <name evidence="2" type="ORF">KSP40_PGU000625</name>
</gene>
<dbReference type="EMBL" id="JBBWWR010000008">
    <property type="protein sequence ID" value="KAK8962365.1"/>
    <property type="molecule type" value="Genomic_DNA"/>
</dbReference>
<name>A0ABR2ME16_9ASPA</name>
<organism evidence="2 3">
    <name type="scientific">Platanthera guangdongensis</name>
    <dbReference type="NCBI Taxonomy" id="2320717"/>
    <lineage>
        <taxon>Eukaryota</taxon>
        <taxon>Viridiplantae</taxon>
        <taxon>Streptophyta</taxon>
        <taxon>Embryophyta</taxon>
        <taxon>Tracheophyta</taxon>
        <taxon>Spermatophyta</taxon>
        <taxon>Magnoliopsida</taxon>
        <taxon>Liliopsida</taxon>
        <taxon>Asparagales</taxon>
        <taxon>Orchidaceae</taxon>
        <taxon>Orchidoideae</taxon>
        <taxon>Orchideae</taxon>
        <taxon>Orchidinae</taxon>
        <taxon>Platanthera</taxon>
    </lineage>
</organism>
<dbReference type="Proteomes" id="UP001412067">
    <property type="component" value="Unassembled WGS sequence"/>
</dbReference>
<accession>A0ABR2ME16</accession>
<evidence type="ECO:0000256" key="1">
    <source>
        <dbReference type="SAM" id="MobiDB-lite"/>
    </source>
</evidence>
<comment type="caution">
    <text evidence="2">The sequence shown here is derived from an EMBL/GenBank/DDBJ whole genome shotgun (WGS) entry which is preliminary data.</text>
</comment>